<keyword evidence="2" id="KW-1185">Reference proteome</keyword>
<evidence type="ECO:0000313" key="2">
    <source>
        <dbReference type="Proteomes" id="UP000523000"/>
    </source>
</evidence>
<comment type="caution">
    <text evidence="1">The sequence shown here is derived from an EMBL/GenBank/DDBJ whole genome shotgun (WGS) entry which is preliminary data.</text>
</comment>
<gene>
    <name evidence="1" type="ORF">E9229_003908</name>
</gene>
<dbReference type="EMBL" id="JACHVS010000005">
    <property type="protein sequence ID" value="MBB2997636.1"/>
    <property type="molecule type" value="Genomic_DNA"/>
</dbReference>
<accession>A0A839QUJ8</accession>
<dbReference type="Proteomes" id="UP000523000">
    <property type="component" value="Unassembled WGS sequence"/>
</dbReference>
<evidence type="ECO:0000313" key="1">
    <source>
        <dbReference type="EMBL" id="MBB2997636.1"/>
    </source>
</evidence>
<sequence length="60" mass="6376">MDKGRARKLKPEQLTEARQMIDVGAPKARIARQLGIDRSSPHRALALDITGGGIAGTPGQ</sequence>
<dbReference type="CDD" id="cd00569">
    <property type="entry name" value="HTH_Hin_like"/>
    <property type="match status" value="1"/>
</dbReference>
<reference evidence="1 2" key="1">
    <citation type="submission" date="2020-08" db="EMBL/GenBank/DDBJ databases">
        <title>Sequencing the genomes of 1000 actinobacteria strains.</title>
        <authorList>
            <person name="Klenk H.-P."/>
        </authorList>
    </citation>
    <scope>NUCLEOTIDE SEQUENCE [LARGE SCALE GENOMIC DNA]</scope>
    <source>
        <strain evidence="1 2">DSM 22826</strain>
    </source>
</reference>
<protein>
    <submittedName>
        <fullName evidence="1">DNA invertase Pin-like site-specific DNA recombinase</fullName>
    </submittedName>
</protein>
<dbReference type="Gene3D" id="1.10.10.60">
    <property type="entry name" value="Homeodomain-like"/>
    <property type="match status" value="1"/>
</dbReference>
<dbReference type="InterPro" id="IPR009057">
    <property type="entry name" value="Homeodomain-like_sf"/>
</dbReference>
<organism evidence="1 2">
    <name type="scientific">Paeniglutamicibacter cryotolerans</name>
    <dbReference type="NCBI Taxonomy" id="670079"/>
    <lineage>
        <taxon>Bacteria</taxon>
        <taxon>Bacillati</taxon>
        <taxon>Actinomycetota</taxon>
        <taxon>Actinomycetes</taxon>
        <taxon>Micrococcales</taxon>
        <taxon>Micrococcaceae</taxon>
        <taxon>Paeniglutamicibacter</taxon>
    </lineage>
</organism>
<dbReference type="AlphaFoldDB" id="A0A839QUJ8"/>
<dbReference type="SUPFAM" id="SSF46689">
    <property type="entry name" value="Homeodomain-like"/>
    <property type="match status" value="1"/>
</dbReference>
<proteinExistence type="predicted"/>
<name>A0A839QUJ8_9MICC</name>